<accession>A0A6J7UTA9</accession>
<evidence type="ECO:0000313" key="2">
    <source>
        <dbReference type="EMBL" id="CAB5069189.1"/>
    </source>
</evidence>
<proteinExistence type="predicted"/>
<feature type="region of interest" description="Disordered" evidence="1">
    <location>
        <begin position="112"/>
        <end position="149"/>
    </location>
</feature>
<dbReference type="EMBL" id="CAFBQP010000207">
    <property type="protein sequence ID" value="CAB5069189.1"/>
    <property type="molecule type" value="Genomic_DNA"/>
</dbReference>
<reference evidence="2" key="1">
    <citation type="submission" date="2020-05" db="EMBL/GenBank/DDBJ databases">
        <authorList>
            <person name="Chiriac C."/>
            <person name="Salcher M."/>
            <person name="Ghai R."/>
            <person name="Kavagutti S V."/>
        </authorList>
    </citation>
    <scope>NUCLEOTIDE SEQUENCE</scope>
</reference>
<sequence length="149" mass="16062">MFREERRIWLHGNERSGAEVAVGFACGEFADNPSGLAAWGEADLDAGVTPEERAVLYEGYPQTQPGTGQRCRATRHPAAHHDDIKGLHLVGLIREASLLSAPSEGVVARPIRRRGLREPEKDCVAPSVEAGQVAQGQLHGTSTERDATT</sequence>
<feature type="region of interest" description="Disordered" evidence="1">
    <location>
        <begin position="60"/>
        <end position="79"/>
    </location>
</feature>
<organism evidence="2">
    <name type="scientific">freshwater metagenome</name>
    <dbReference type="NCBI Taxonomy" id="449393"/>
    <lineage>
        <taxon>unclassified sequences</taxon>
        <taxon>metagenomes</taxon>
        <taxon>ecological metagenomes</taxon>
    </lineage>
</organism>
<name>A0A6J7UTA9_9ZZZZ</name>
<gene>
    <name evidence="2" type="ORF">UFOPK4306_02723</name>
</gene>
<protein>
    <submittedName>
        <fullName evidence="2">Unannotated protein</fullName>
    </submittedName>
</protein>
<evidence type="ECO:0000256" key="1">
    <source>
        <dbReference type="SAM" id="MobiDB-lite"/>
    </source>
</evidence>
<dbReference type="AlphaFoldDB" id="A0A6J7UTA9"/>